<keyword evidence="3" id="KW-0342">GTP-binding</keyword>
<evidence type="ECO:0000256" key="1">
    <source>
        <dbReference type="ARBA" id="ARBA00008535"/>
    </source>
</evidence>
<dbReference type="AlphaFoldDB" id="A0A8M9Q9B4"/>
<dbReference type="PANTHER" id="PTHR10903">
    <property type="entry name" value="GTPASE, IMAP FAMILY MEMBER-RELATED"/>
    <property type="match status" value="1"/>
</dbReference>
<dbReference type="GO" id="GO:0005525">
    <property type="term" value="F:GTP binding"/>
    <property type="evidence" value="ECO:0007669"/>
    <property type="project" value="UniProtKB-KW"/>
</dbReference>
<dbReference type="Proteomes" id="UP000000437">
    <property type="component" value="Chromosome 1"/>
</dbReference>
<dbReference type="InterPro" id="IPR045058">
    <property type="entry name" value="GIMA/IAN/Toc"/>
</dbReference>
<dbReference type="CDD" id="cd01852">
    <property type="entry name" value="AIG1"/>
    <property type="match status" value="1"/>
</dbReference>
<dbReference type="PANTHER" id="PTHR10903:SF188">
    <property type="entry name" value="GTPASE IMAP FAMILY MEMBER 2-LIKE-RELATED"/>
    <property type="match status" value="1"/>
</dbReference>
<dbReference type="InterPro" id="IPR027417">
    <property type="entry name" value="P-loop_NTPase"/>
</dbReference>
<keyword evidence="2" id="KW-0547">Nucleotide-binding</keyword>
<dbReference type="RefSeq" id="XP_021333784.1">
    <property type="nucleotide sequence ID" value="XM_021478109.1"/>
</dbReference>
<dbReference type="KEGG" id="dre:110439970"/>
<keyword evidence="5" id="KW-1185">Reference proteome</keyword>
<proteinExistence type="evidence at protein level"/>
<dbReference type="Pfam" id="PF04548">
    <property type="entry name" value="AIG1"/>
    <property type="match status" value="1"/>
</dbReference>
<name>A0A8M9Q9B4_DANRE</name>
<dbReference type="InterPro" id="IPR006703">
    <property type="entry name" value="G_AIG1"/>
</dbReference>
<dbReference type="GeneID" id="110439970"/>
<comment type="similarity">
    <text evidence="1">Belongs to the TRAFAC class TrmE-Era-EngA-EngB-Septin-like GTPase superfamily. AIG1/Toc34/Toc159-like paraseptin GTPase family. IAN subfamily.</text>
</comment>
<dbReference type="GO" id="GO:0003924">
    <property type="term" value="F:GTPase activity"/>
    <property type="evidence" value="ECO:0000318"/>
    <property type="project" value="GO_Central"/>
</dbReference>
<protein>
    <submittedName>
        <fullName evidence="6">GTPase IMAP family member 9-like</fullName>
    </submittedName>
</protein>
<dbReference type="PROSITE" id="PS51720">
    <property type="entry name" value="G_AIG1"/>
    <property type="match status" value="1"/>
</dbReference>
<evidence type="ECO:0000256" key="2">
    <source>
        <dbReference type="ARBA" id="ARBA00022741"/>
    </source>
</evidence>
<dbReference type="OrthoDB" id="5985928at2759"/>
<evidence type="ECO:0000313" key="5">
    <source>
        <dbReference type="Proteomes" id="UP000000437"/>
    </source>
</evidence>
<dbReference type="Gene3D" id="3.40.50.300">
    <property type="entry name" value="P-loop containing nucleotide triphosphate hydrolases"/>
    <property type="match status" value="1"/>
</dbReference>
<evidence type="ECO:0000313" key="6">
    <source>
        <dbReference type="RefSeq" id="XP_021333784.1"/>
    </source>
</evidence>
<dbReference type="SUPFAM" id="SSF52540">
    <property type="entry name" value="P-loop containing nucleoside triphosphate hydrolases"/>
    <property type="match status" value="1"/>
</dbReference>
<organism evidence="5 6">
    <name type="scientific">Danio rerio</name>
    <name type="common">Zebrafish</name>
    <name type="synonym">Brachydanio rerio</name>
    <dbReference type="NCBI Taxonomy" id="7955"/>
    <lineage>
        <taxon>Eukaryota</taxon>
        <taxon>Metazoa</taxon>
        <taxon>Chordata</taxon>
        <taxon>Craniata</taxon>
        <taxon>Vertebrata</taxon>
        <taxon>Euteleostomi</taxon>
        <taxon>Actinopterygii</taxon>
        <taxon>Neopterygii</taxon>
        <taxon>Teleostei</taxon>
        <taxon>Ostariophysi</taxon>
        <taxon>Cypriniformes</taxon>
        <taxon>Danionidae</taxon>
        <taxon>Danioninae</taxon>
        <taxon>Danio</taxon>
    </lineage>
</organism>
<dbReference type="FunFam" id="3.40.50.300:FF:000366">
    <property type="entry name" value="GTPase, IMAP family member 2"/>
    <property type="match status" value="1"/>
</dbReference>
<evidence type="ECO:0000259" key="4">
    <source>
        <dbReference type="PROSITE" id="PS51720"/>
    </source>
</evidence>
<gene>
    <name evidence="6" type="primary">LOC110439970</name>
</gene>
<accession>A0A8M9Q9B4</accession>
<evidence type="ECO:0000256" key="3">
    <source>
        <dbReference type="ARBA" id="ARBA00023134"/>
    </source>
</evidence>
<sequence length="215" mass="24581">MGSTSPELRIVLLGKTGSGKSSAANNILGKESFETAVSAESVTKTCDKREAEIYEKRIFIIDTPGLFDTMLEKQEIKLEIEKCVELSVPGPHVFLLVIRLDVRFTEEEKNTVKWIQENFGEEAARYTIILFTHADQLKRKPLEEYIRESDDLQGLVSQCSGRFHSFNNEDTSNRSQVAELMEKIEKMVEENGGQHYTNEMYQAVQNRNTFCKFLV</sequence>
<reference evidence="6" key="1">
    <citation type="submission" date="2025-08" db="UniProtKB">
        <authorList>
            <consortium name="RefSeq"/>
        </authorList>
    </citation>
    <scope>IDENTIFICATION</scope>
    <source>
        <strain evidence="6">Tuebingen</strain>
        <tissue evidence="6">Fibroblasts and whole tissue</tissue>
    </source>
</reference>
<evidence type="ECO:0007829" key="7">
    <source>
        <dbReference type="PeptideAtlas" id="A0A8M9Q9B4"/>
    </source>
</evidence>
<keyword evidence="7" id="KW-1267">Proteomics identification</keyword>
<feature type="domain" description="AIG1-type G" evidence="4">
    <location>
        <begin position="5"/>
        <end position="205"/>
    </location>
</feature>